<dbReference type="AlphaFoldDB" id="A0A844XQM0"/>
<gene>
    <name evidence="2" type="ORF">GRI69_06545</name>
</gene>
<dbReference type="InterPro" id="IPR017026">
    <property type="entry name" value="ImuA"/>
</dbReference>
<comment type="caution">
    <text evidence="2">The sequence shown here is derived from an EMBL/GenBank/DDBJ whole genome shotgun (WGS) entry which is preliminary data.</text>
</comment>
<evidence type="ECO:0000313" key="3">
    <source>
        <dbReference type="Proteomes" id="UP000448199"/>
    </source>
</evidence>
<reference evidence="2 3" key="1">
    <citation type="submission" date="2019-12" db="EMBL/GenBank/DDBJ databases">
        <title>Genomic-based taxomic classification of the family Erythrobacteraceae.</title>
        <authorList>
            <person name="Xu L."/>
        </authorList>
    </citation>
    <scope>NUCLEOTIDE SEQUENCE [LARGE SCALE GENOMIC DNA]</scope>
    <source>
        <strain evidence="2 3">DSM 17792</strain>
    </source>
</reference>
<dbReference type="InterPro" id="IPR027417">
    <property type="entry name" value="P-loop_NTPase"/>
</dbReference>
<evidence type="ECO:0000256" key="1">
    <source>
        <dbReference type="SAM" id="MobiDB-lite"/>
    </source>
</evidence>
<dbReference type="SUPFAM" id="SSF52540">
    <property type="entry name" value="P-loop containing nucleoside triphosphate hydrolases"/>
    <property type="match status" value="1"/>
</dbReference>
<proteinExistence type="predicted"/>
<evidence type="ECO:0008006" key="4">
    <source>
        <dbReference type="Google" id="ProtNLM"/>
    </source>
</evidence>
<dbReference type="EMBL" id="WTYC01000002">
    <property type="protein sequence ID" value="MXO47910.1"/>
    <property type="molecule type" value="Genomic_DNA"/>
</dbReference>
<dbReference type="Gene3D" id="3.40.50.300">
    <property type="entry name" value="P-loop containing nucleotide triphosphate hydrolases"/>
    <property type="match status" value="1"/>
</dbReference>
<name>A0A844XQM0_9SPHN</name>
<feature type="region of interest" description="Disordered" evidence="1">
    <location>
        <begin position="234"/>
        <end position="255"/>
    </location>
</feature>
<dbReference type="OrthoDB" id="7202530at2"/>
<accession>A0A844XQM0</accession>
<protein>
    <recommendedName>
        <fullName evidence="4">Protein ImuA</fullName>
    </recommendedName>
</protein>
<evidence type="ECO:0000313" key="2">
    <source>
        <dbReference type="EMBL" id="MXO47910.1"/>
    </source>
</evidence>
<keyword evidence="3" id="KW-1185">Reference proteome</keyword>
<sequence>MPDSPILRMALTPRPVATPPSSLAGVLAFGMPVVDSWLKGGLRRDGVHEFYVAPESEPGAAAAVALLLGARACAGKRPLMWLRIAGGRPSGRPYAPGLVELGMNPDAVLLMEPPDLDALLIAGVESVRHGGASAVVLEVHGRAPRLDLTASRRLALAAERSGAIVLLVRSGAAPVSSAAHSRWEVASAPSAALATKAPGHPVFDLKLLRQRGGPDGLHVQLEWNREQAVFRTPLSGSAPAVPARGTADRRRHRAA</sequence>
<dbReference type="PIRSF" id="PIRSF034285">
    <property type="entry name" value="UCP034285"/>
    <property type="match status" value="1"/>
</dbReference>
<dbReference type="RefSeq" id="WP_160727447.1">
    <property type="nucleotide sequence ID" value="NZ_WTYC01000002.1"/>
</dbReference>
<dbReference type="Proteomes" id="UP000448199">
    <property type="component" value="Unassembled WGS sequence"/>
</dbReference>
<organism evidence="2 3">
    <name type="scientific">Qipengyuania vulgaris</name>
    <dbReference type="NCBI Taxonomy" id="291985"/>
    <lineage>
        <taxon>Bacteria</taxon>
        <taxon>Pseudomonadati</taxon>
        <taxon>Pseudomonadota</taxon>
        <taxon>Alphaproteobacteria</taxon>
        <taxon>Sphingomonadales</taxon>
        <taxon>Erythrobacteraceae</taxon>
        <taxon>Qipengyuania</taxon>
    </lineage>
</organism>